<evidence type="ECO:0000313" key="3">
    <source>
        <dbReference type="Proteomes" id="UP001169823"/>
    </source>
</evidence>
<proteinExistence type="predicted"/>
<dbReference type="AlphaFoldDB" id="A0AAW7XQW9"/>
<dbReference type="RefSeq" id="WP_303493910.1">
    <property type="nucleotide sequence ID" value="NZ_JAUOPJ010000001.1"/>
</dbReference>
<dbReference type="EMBL" id="JAUOPJ010000001">
    <property type="protein sequence ID" value="MDO6455467.1"/>
    <property type="molecule type" value="Genomic_DNA"/>
</dbReference>
<dbReference type="SUPFAM" id="SSF46955">
    <property type="entry name" value="Putative DNA-binding domain"/>
    <property type="match status" value="1"/>
</dbReference>
<name>A0AAW7XQW9_9RHOB</name>
<dbReference type="InterPro" id="IPR041657">
    <property type="entry name" value="HTH_17"/>
</dbReference>
<protein>
    <submittedName>
        <fullName evidence="2">Helix-turn-helix domain-containing protein</fullName>
    </submittedName>
</protein>
<dbReference type="Gene3D" id="1.10.238.160">
    <property type="match status" value="1"/>
</dbReference>
<evidence type="ECO:0000259" key="1">
    <source>
        <dbReference type="Pfam" id="PF12728"/>
    </source>
</evidence>
<dbReference type="Pfam" id="PF12728">
    <property type="entry name" value="HTH_17"/>
    <property type="match status" value="1"/>
</dbReference>
<feature type="domain" description="Helix-turn-helix" evidence="1">
    <location>
        <begin position="5"/>
        <end position="54"/>
    </location>
</feature>
<dbReference type="InterPro" id="IPR009061">
    <property type="entry name" value="DNA-bd_dom_put_sf"/>
</dbReference>
<accession>A0AAW7XQW9</accession>
<organism evidence="2 3">
    <name type="scientific">Celeribacter halophilus</name>
    <dbReference type="NCBI Taxonomy" id="576117"/>
    <lineage>
        <taxon>Bacteria</taxon>
        <taxon>Pseudomonadati</taxon>
        <taxon>Pseudomonadota</taxon>
        <taxon>Alphaproteobacteria</taxon>
        <taxon>Rhodobacterales</taxon>
        <taxon>Roseobacteraceae</taxon>
        <taxon>Celeribacter</taxon>
    </lineage>
</organism>
<reference evidence="2" key="1">
    <citation type="submission" date="2023-07" db="EMBL/GenBank/DDBJ databases">
        <title>Genome content predicts the carbon catabolic preferences of heterotrophic bacteria.</title>
        <authorList>
            <person name="Gralka M."/>
        </authorList>
    </citation>
    <scope>NUCLEOTIDE SEQUENCE</scope>
    <source>
        <strain evidence="2">I2M02</strain>
    </source>
</reference>
<gene>
    <name evidence="2" type="ORF">Q4494_00115</name>
</gene>
<evidence type="ECO:0000313" key="2">
    <source>
        <dbReference type="EMBL" id="MDO6455467.1"/>
    </source>
</evidence>
<dbReference type="Proteomes" id="UP001169823">
    <property type="component" value="Unassembled WGS sequence"/>
</dbReference>
<sequence length="62" mass="6828">MSLKLLSDKDICELFSISRASVWRMTSDGRLPKPIKLGRTTRWRADDVEQALASAAKGAAHA</sequence>
<comment type="caution">
    <text evidence="2">The sequence shown here is derived from an EMBL/GenBank/DDBJ whole genome shotgun (WGS) entry which is preliminary data.</text>
</comment>